<dbReference type="AlphaFoldDB" id="A0A9D1H1G5"/>
<evidence type="ECO:0000313" key="2">
    <source>
        <dbReference type="EMBL" id="HIT84518.1"/>
    </source>
</evidence>
<reference evidence="2" key="2">
    <citation type="journal article" date="2021" name="PeerJ">
        <title>Extensive microbial diversity within the chicken gut microbiome revealed by metagenomics and culture.</title>
        <authorList>
            <person name="Gilroy R."/>
            <person name="Ravi A."/>
            <person name="Getino M."/>
            <person name="Pursley I."/>
            <person name="Horton D.L."/>
            <person name="Alikhan N.F."/>
            <person name="Baker D."/>
            <person name="Gharbi K."/>
            <person name="Hall N."/>
            <person name="Watson M."/>
            <person name="Adriaenssens E.M."/>
            <person name="Foster-Nyarko E."/>
            <person name="Jarju S."/>
            <person name="Secka A."/>
            <person name="Antonio M."/>
            <person name="Oren A."/>
            <person name="Chaudhuri R.R."/>
            <person name="La Ragione R."/>
            <person name="Hildebrand F."/>
            <person name="Pallen M.J."/>
        </authorList>
    </citation>
    <scope>NUCLEOTIDE SEQUENCE</scope>
    <source>
        <strain evidence="2">CHK181-108</strain>
    </source>
</reference>
<dbReference type="InterPro" id="IPR008928">
    <property type="entry name" value="6-hairpin_glycosidase_sf"/>
</dbReference>
<feature type="domain" description="Glycosyl hydrolase family 95 catalytic" evidence="1">
    <location>
        <begin position="2"/>
        <end position="151"/>
    </location>
</feature>
<reference evidence="2" key="1">
    <citation type="submission" date="2020-10" db="EMBL/GenBank/DDBJ databases">
        <authorList>
            <person name="Gilroy R."/>
        </authorList>
    </citation>
    <scope>NUCLEOTIDE SEQUENCE</scope>
    <source>
        <strain evidence="2">CHK181-108</strain>
    </source>
</reference>
<comment type="caution">
    <text evidence="2">The sequence shown here is derived from an EMBL/GenBank/DDBJ whole genome shotgun (WGS) entry which is preliminary data.</text>
</comment>
<dbReference type="PANTHER" id="PTHR31084">
    <property type="entry name" value="ALPHA-L-FUCOSIDASE 2"/>
    <property type="match status" value="1"/>
</dbReference>
<dbReference type="InterPro" id="IPR012341">
    <property type="entry name" value="6hp_glycosidase-like_sf"/>
</dbReference>
<dbReference type="GO" id="GO:0005975">
    <property type="term" value="P:carbohydrate metabolic process"/>
    <property type="evidence" value="ECO:0007669"/>
    <property type="project" value="InterPro"/>
</dbReference>
<dbReference type="Pfam" id="PF22124">
    <property type="entry name" value="Glyco_hydro_95_cat"/>
    <property type="match status" value="1"/>
</dbReference>
<dbReference type="Gene3D" id="1.50.10.10">
    <property type="match status" value="1"/>
</dbReference>
<sequence length="282" mass="30707">MNSVMDISAARDCFNMASAVAEACGNGSDISKWNEYESKLPPYLYEPTGELKEWALACYEENYEHRHTSQLYGLWPAYEGETDNTLFEGARKLIETKNTVLPPTAGDNVAGHGWVHKGLIMARAKSAEGVRDALLAVLTNEMYYASMMTSHDTTGRQAYCTDTAITVPAILMESVVYSDSEVIELAPAIPDEMLSSGGNISGLRSRTGDAIENIEWSDEGISAVINADGDVKVKCARPFAKAVVNGEDVSEKLKTDESYITVSGKAGSGLYLPILQRVHTKF</sequence>
<evidence type="ECO:0000313" key="3">
    <source>
        <dbReference type="Proteomes" id="UP000824165"/>
    </source>
</evidence>
<name>A0A9D1H1G5_9FIRM</name>
<gene>
    <name evidence="2" type="ORF">IAA60_01300</name>
</gene>
<protein>
    <recommendedName>
        <fullName evidence="1">Glycosyl hydrolase family 95 catalytic domain-containing protein</fullName>
    </recommendedName>
</protein>
<evidence type="ECO:0000259" key="1">
    <source>
        <dbReference type="Pfam" id="PF22124"/>
    </source>
</evidence>
<dbReference type="SUPFAM" id="SSF48208">
    <property type="entry name" value="Six-hairpin glycosidases"/>
    <property type="match status" value="1"/>
</dbReference>
<dbReference type="Proteomes" id="UP000824165">
    <property type="component" value="Unassembled WGS sequence"/>
</dbReference>
<dbReference type="PANTHER" id="PTHR31084:SF0">
    <property type="entry name" value="ALPHA-L-FUCOSIDASE 2"/>
    <property type="match status" value="1"/>
</dbReference>
<dbReference type="EMBL" id="DVLU01000009">
    <property type="protein sequence ID" value="HIT84518.1"/>
    <property type="molecule type" value="Genomic_DNA"/>
</dbReference>
<proteinExistence type="predicted"/>
<accession>A0A9D1H1G5</accession>
<organism evidence="2 3">
    <name type="scientific">Candidatus Ornithomonoglobus intestinigallinarum</name>
    <dbReference type="NCBI Taxonomy" id="2840894"/>
    <lineage>
        <taxon>Bacteria</taxon>
        <taxon>Bacillati</taxon>
        <taxon>Bacillota</taxon>
        <taxon>Clostridia</taxon>
        <taxon>Candidatus Ornithomonoglobus</taxon>
    </lineage>
</organism>
<dbReference type="InterPro" id="IPR054363">
    <property type="entry name" value="GH95_cat"/>
</dbReference>
<dbReference type="GO" id="GO:0004560">
    <property type="term" value="F:alpha-L-fucosidase activity"/>
    <property type="evidence" value="ECO:0007669"/>
    <property type="project" value="TreeGrafter"/>
</dbReference>